<evidence type="ECO:0000256" key="7">
    <source>
        <dbReference type="ARBA" id="ARBA00022641"/>
    </source>
</evidence>
<comment type="similarity">
    <text evidence="3">Belongs to the UCMA family.</text>
</comment>
<dbReference type="Ensembl" id="ENSPMET00000023420.1">
    <property type="protein sequence ID" value="ENSPMEP00000015207.1"/>
    <property type="gene ID" value="ENSPMEG00000017698.1"/>
</dbReference>
<evidence type="ECO:0000256" key="3">
    <source>
        <dbReference type="ARBA" id="ARBA00011000"/>
    </source>
</evidence>
<dbReference type="InterPro" id="IPR031386">
    <property type="entry name" value="UCMA"/>
</dbReference>
<protein>
    <recommendedName>
        <fullName evidence="4">Unique cartilage matrix-associated protein</fullName>
    </recommendedName>
</protein>
<name>A0A3B3XJK8_9TELE</name>
<keyword evidence="5" id="KW-0964">Secreted</keyword>
<dbReference type="GO" id="GO:0045667">
    <property type="term" value="P:regulation of osteoblast differentiation"/>
    <property type="evidence" value="ECO:0007669"/>
    <property type="project" value="InterPro"/>
</dbReference>
<keyword evidence="6" id="KW-0272">Extracellular matrix</keyword>
<evidence type="ECO:0000256" key="9">
    <source>
        <dbReference type="ARBA" id="ARBA00023054"/>
    </source>
</evidence>
<evidence type="ECO:0000256" key="2">
    <source>
        <dbReference type="ARBA" id="ARBA00004498"/>
    </source>
</evidence>
<dbReference type="Pfam" id="PF17085">
    <property type="entry name" value="UCMA"/>
    <property type="match status" value="1"/>
</dbReference>
<dbReference type="PANTHER" id="PTHR28647:SF2">
    <property type="entry name" value="UNIQUE CARTILAGE MATRIX-ASSOCIATED PROTEIN"/>
    <property type="match status" value="1"/>
</dbReference>
<evidence type="ECO:0000256" key="6">
    <source>
        <dbReference type="ARBA" id="ARBA00022530"/>
    </source>
</evidence>
<dbReference type="AlphaFoldDB" id="A0A3B3XJK8"/>
<evidence type="ECO:0000313" key="11">
    <source>
        <dbReference type="Ensembl" id="ENSPMEP00000015207.1"/>
    </source>
</evidence>
<organism evidence="11 12">
    <name type="scientific">Poecilia mexicana</name>
    <dbReference type="NCBI Taxonomy" id="48701"/>
    <lineage>
        <taxon>Eukaryota</taxon>
        <taxon>Metazoa</taxon>
        <taxon>Chordata</taxon>
        <taxon>Craniata</taxon>
        <taxon>Vertebrata</taxon>
        <taxon>Euteleostomi</taxon>
        <taxon>Actinopterygii</taxon>
        <taxon>Neopterygii</taxon>
        <taxon>Teleostei</taxon>
        <taxon>Neoteleostei</taxon>
        <taxon>Acanthomorphata</taxon>
        <taxon>Ovalentaria</taxon>
        <taxon>Atherinomorphae</taxon>
        <taxon>Cyprinodontiformes</taxon>
        <taxon>Poeciliidae</taxon>
        <taxon>Poeciliinae</taxon>
        <taxon>Poecilia</taxon>
    </lineage>
</organism>
<proteinExistence type="inferred from homology"/>
<dbReference type="PANTHER" id="PTHR28647">
    <property type="entry name" value="UNIQUE CARTILAGE MATRIX-ASSOCIATED PROTEIN"/>
    <property type="match status" value="1"/>
</dbReference>
<reference evidence="11" key="1">
    <citation type="submission" date="2025-08" db="UniProtKB">
        <authorList>
            <consortium name="Ensembl"/>
        </authorList>
    </citation>
    <scope>IDENTIFICATION</scope>
</reference>
<evidence type="ECO:0000313" key="12">
    <source>
        <dbReference type="Proteomes" id="UP000261480"/>
    </source>
</evidence>
<dbReference type="STRING" id="48701.ENSPMEP00000015207"/>
<accession>A0A3B3XJK8</accession>
<dbReference type="Proteomes" id="UP000261480">
    <property type="component" value="Unplaced"/>
</dbReference>
<comment type="function">
    <text evidence="1">May be involved in the negative control of osteogenic differentiation of osteochondrogenic precursor cells in peripheral zones of fetal cartilage and at the cartilage-bone interface.</text>
</comment>
<evidence type="ECO:0000256" key="8">
    <source>
        <dbReference type="ARBA" id="ARBA00022729"/>
    </source>
</evidence>
<keyword evidence="12" id="KW-1185">Reference proteome</keyword>
<dbReference type="GO" id="GO:0048706">
    <property type="term" value="P:embryonic skeletal system development"/>
    <property type="evidence" value="ECO:0007669"/>
    <property type="project" value="TreeGrafter"/>
</dbReference>
<evidence type="ECO:0000256" key="1">
    <source>
        <dbReference type="ARBA" id="ARBA00002111"/>
    </source>
</evidence>
<evidence type="ECO:0000256" key="10">
    <source>
        <dbReference type="SAM" id="MobiDB-lite"/>
    </source>
</evidence>
<evidence type="ECO:0000256" key="4">
    <source>
        <dbReference type="ARBA" id="ARBA00013765"/>
    </source>
</evidence>
<sequence length="57" mass="6912">MHSSKKLTEQRQVLAADERKREFHEEKRNEFESYAEEDNDGTRRTAPAMSHYRKWSI</sequence>
<keyword evidence="7" id="KW-0765">Sulfation</keyword>
<reference evidence="11" key="2">
    <citation type="submission" date="2025-09" db="UniProtKB">
        <authorList>
            <consortium name="Ensembl"/>
        </authorList>
    </citation>
    <scope>IDENTIFICATION</scope>
</reference>
<evidence type="ECO:0000256" key="5">
    <source>
        <dbReference type="ARBA" id="ARBA00022525"/>
    </source>
</evidence>
<keyword evidence="9" id="KW-0175">Coiled coil</keyword>
<feature type="region of interest" description="Disordered" evidence="10">
    <location>
        <begin position="1"/>
        <end position="57"/>
    </location>
</feature>
<keyword evidence="8" id="KW-0732">Signal</keyword>
<feature type="compositionally biased region" description="Basic and acidic residues" evidence="10">
    <location>
        <begin position="16"/>
        <end position="31"/>
    </location>
</feature>
<comment type="subcellular location">
    <subcellularLocation>
        <location evidence="2">Secreted</location>
        <location evidence="2">Extracellular space</location>
        <location evidence="2">Extracellular matrix</location>
    </subcellularLocation>
</comment>
<dbReference type="GO" id="GO:0031012">
    <property type="term" value="C:extracellular matrix"/>
    <property type="evidence" value="ECO:0007669"/>
    <property type="project" value="TreeGrafter"/>
</dbReference>